<feature type="compositionally biased region" description="Basic and acidic residues" evidence="1">
    <location>
        <begin position="1"/>
        <end position="23"/>
    </location>
</feature>
<name>A0A8S1ACV0_ARCPL</name>
<organism evidence="3 4">
    <name type="scientific">Arctia plantaginis</name>
    <name type="common">Wood tiger moth</name>
    <name type="synonym">Phalaena plantaginis</name>
    <dbReference type="NCBI Taxonomy" id="874455"/>
    <lineage>
        <taxon>Eukaryota</taxon>
        <taxon>Metazoa</taxon>
        <taxon>Ecdysozoa</taxon>
        <taxon>Arthropoda</taxon>
        <taxon>Hexapoda</taxon>
        <taxon>Insecta</taxon>
        <taxon>Pterygota</taxon>
        <taxon>Neoptera</taxon>
        <taxon>Endopterygota</taxon>
        <taxon>Lepidoptera</taxon>
        <taxon>Glossata</taxon>
        <taxon>Ditrysia</taxon>
        <taxon>Noctuoidea</taxon>
        <taxon>Erebidae</taxon>
        <taxon>Arctiinae</taxon>
        <taxon>Arctia</taxon>
    </lineage>
</organism>
<feature type="transmembrane region" description="Helical" evidence="2">
    <location>
        <begin position="111"/>
        <end position="131"/>
    </location>
</feature>
<evidence type="ECO:0000256" key="2">
    <source>
        <dbReference type="SAM" id="Phobius"/>
    </source>
</evidence>
<evidence type="ECO:0000313" key="4">
    <source>
        <dbReference type="Proteomes" id="UP000494106"/>
    </source>
</evidence>
<proteinExistence type="predicted"/>
<sequence>MPAERDLYDNNESKKVGGEKKTEPALQVQELKGKKKQKSAIFESSIIGHLKAPTSRILNLNPVSNSNTKTKLAKFGASHSYSWSSFAILSEVAEVSCLFGAKLGSMFRGGLNCNGIWSVVGVVVLLVAWVGGSEFPERECCDPVYPPNTATTAAAPVTPPITKLAGMFFNEFAFYT</sequence>
<keyword evidence="2" id="KW-0472">Membrane</keyword>
<evidence type="ECO:0000313" key="3">
    <source>
        <dbReference type="EMBL" id="CAB3242746.1"/>
    </source>
</evidence>
<dbReference type="EMBL" id="CADEBC010000518">
    <property type="protein sequence ID" value="CAB3242746.1"/>
    <property type="molecule type" value="Genomic_DNA"/>
</dbReference>
<dbReference type="AlphaFoldDB" id="A0A8S1ACV0"/>
<gene>
    <name evidence="3" type="ORF">APLA_LOCUS9188</name>
</gene>
<evidence type="ECO:0000256" key="1">
    <source>
        <dbReference type="SAM" id="MobiDB-lite"/>
    </source>
</evidence>
<reference evidence="3 4" key="1">
    <citation type="submission" date="2020-04" db="EMBL/GenBank/DDBJ databases">
        <authorList>
            <person name="Wallbank WR R."/>
            <person name="Pardo Diaz C."/>
            <person name="Kozak K."/>
            <person name="Martin S."/>
            <person name="Jiggins C."/>
            <person name="Moest M."/>
            <person name="Warren A I."/>
            <person name="Byers J.R.P. K."/>
            <person name="Montejo-Kovacevich G."/>
            <person name="Yen C E."/>
        </authorList>
    </citation>
    <scope>NUCLEOTIDE SEQUENCE [LARGE SCALE GENOMIC DNA]</scope>
</reference>
<keyword evidence="2" id="KW-0812">Transmembrane</keyword>
<dbReference type="Proteomes" id="UP000494106">
    <property type="component" value="Unassembled WGS sequence"/>
</dbReference>
<protein>
    <submittedName>
        <fullName evidence="3">Uncharacterized protein</fullName>
    </submittedName>
</protein>
<comment type="caution">
    <text evidence="3">The sequence shown here is derived from an EMBL/GenBank/DDBJ whole genome shotgun (WGS) entry which is preliminary data.</text>
</comment>
<accession>A0A8S1ACV0</accession>
<keyword evidence="4" id="KW-1185">Reference proteome</keyword>
<keyword evidence="2" id="KW-1133">Transmembrane helix</keyword>
<dbReference type="OrthoDB" id="7492018at2759"/>
<feature type="region of interest" description="Disordered" evidence="1">
    <location>
        <begin position="1"/>
        <end position="30"/>
    </location>
</feature>